<organism evidence="6 7">
    <name type="scientific">Paraburkholderia graminis</name>
    <dbReference type="NCBI Taxonomy" id="60548"/>
    <lineage>
        <taxon>Bacteria</taxon>
        <taxon>Pseudomonadati</taxon>
        <taxon>Pseudomonadota</taxon>
        <taxon>Betaproteobacteria</taxon>
        <taxon>Burkholderiales</taxon>
        <taxon>Burkholderiaceae</taxon>
        <taxon>Paraburkholderia</taxon>
    </lineage>
</organism>
<dbReference type="InterPro" id="IPR036909">
    <property type="entry name" value="Cyt_c-like_dom_sf"/>
</dbReference>
<evidence type="ECO:0000259" key="5">
    <source>
        <dbReference type="PROSITE" id="PS51007"/>
    </source>
</evidence>
<dbReference type="Proteomes" id="UP001245184">
    <property type="component" value="Unassembled WGS sequence"/>
</dbReference>
<evidence type="ECO:0000256" key="4">
    <source>
        <dbReference type="PROSITE-ProRule" id="PRU00433"/>
    </source>
</evidence>
<protein>
    <submittedName>
        <fullName evidence="6">Cytochrome c</fullName>
    </submittedName>
</protein>
<evidence type="ECO:0000256" key="3">
    <source>
        <dbReference type="ARBA" id="ARBA00023004"/>
    </source>
</evidence>
<evidence type="ECO:0000313" key="7">
    <source>
        <dbReference type="Proteomes" id="UP001245184"/>
    </source>
</evidence>
<dbReference type="EMBL" id="JAVIZN010000002">
    <property type="protein sequence ID" value="MDR6207494.1"/>
    <property type="molecule type" value="Genomic_DNA"/>
</dbReference>
<keyword evidence="2 4" id="KW-0479">Metal-binding</keyword>
<dbReference type="SUPFAM" id="SSF46626">
    <property type="entry name" value="Cytochrome c"/>
    <property type="match status" value="1"/>
</dbReference>
<name>A0ABD5CTK0_9BURK</name>
<dbReference type="Pfam" id="PF00034">
    <property type="entry name" value="Cytochrom_C"/>
    <property type="match status" value="1"/>
</dbReference>
<evidence type="ECO:0000256" key="2">
    <source>
        <dbReference type="ARBA" id="ARBA00022723"/>
    </source>
</evidence>
<proteinExistence type="predicted"/>
<comment type="caution">
    <text evidence="6">The sequence shown here is derived from an EMBL/GenBank/DDBJ whole genome shotgun (WGS) entry which is preliminary data.</text>
</comment>
<dbReference type="GO" id="GO:0046872">
    <property type="term" value="F:metal ion binding"/>
    <property type="evidence" value="ECO:0007669"/>
    <property type="project" value="UniProtKB-KW"/>
</dbReference>
<gene>
    <name evidence="6" type="ORF">QF025_006214</name>
</gene>
<accession>A0ABD5CTK0</accession>
<reference evidence="6 7" key="1">
    <citation type="submission" date="2023-08" db="EMBL/GenBank/DDBJ databases">
        <title>Genome sequencing of plant associated microbes to promote plant fitness in Sorghum bicolor and Oryza sativa.</title>
        <authorList>
            <person name="Coleman-Derr D."/>
        </authorList>
    </citation>
    <scope>NUCLEOTIDE SEQUENCE [LARGE SCALE GENOMIC DNA]</scope>
    <source>
        <strain evidence="6 7">SLBN-33</strain>
    </source>
</reference>
<evidence type="ECO:0000256" key="1">
    <source>
        <dbReference type="ARBA" id="ARBA00022617"/>
    </source>
</evidence>
<evidence type="ECO:0000313" key="6">
    <source>
        <dbReference type="EMBL" id="MDR6207494.1"/>
    </source>
</evidence>
<dbReference type="PROSITE" id="PS51007">
    <property type="entry name" value="CYTC"/>
    <property type="match status" value="1"/>
</dbReference>
<keyword evidence="3 4" id="KW-0408">Iron</keyword>
<keyword evidence="1 4" id="KW-0349">Heme</keyword>
<dbReference type="InterPro" id="IPR009056">
    <property type="entry name" value="Cyt_c-like_dom"/>
</dbReference>
<dbReference type="AlphaFoldDB" id="A0ABD5CTK0"/>
<dbReference type="Gene3D" id="1.10.760.10">
    <property type="entry name" value="Cytochrome c-like domain"/>
    <property type="match status" value="1"/>
</dbReference>
<feature type="domain" description="Cytochrome c" evidence="5">
    <location>
        <begin position="58"/>
        <end position="148"/>
    </location>
</feature>
<sequence length="148" mass="15516">MTIRRFPLARTGGCASGLAARRATVAKAALAYAMTGLAVLMLSACGQQTPQREPLTGGDPARGQALIVHAGCGSCHTIEGVEGANSLVGPPLMGLRQRTYIGGVAANSATNLERWLMHPQAFSPRTAMPDLGLTEDQARDIAAYLYLH</sequence>